<accession>A0A1G8P4R1</accession>
<evidence type="ECO:0000313" key="1">
    <source>
        <dbReference type="EMBL" id="SDI87325.1"/>
    </source>
</evidence>
<dbReference type="AlphaFoldDB" id="A0A1G8P4R1"/>
<proteinExistence type="predicted"/>
<sequence>MQRVHILSVWERSCQLVIEIHNHIVDDINTDLGQQLSTTVIAVSSQLAQCYEEQKPCADSLMTANGFLGQLNAHIELARQTAMIEHQVAHHWLQEIKTLQNLIGCLLPQDTPPPHPPQHYPV</sequence>
<protein>
    <submittedName>
        <fullName evidence="1">Four helix bundle protein</fullName>
    </submittedName>
</protein>
<reference evidence="2" key="1">
    <citation type="submission" date="2016-10" db="EMBL/GenBank/DDBJ databases">
        <authorList>
            <person name="Varghese N."/>
            <person name="Submissions S."/>
        </authorList>
    </citation>
    <scope>NUCLEOTIDE SEQUENCE [LARGE SCALE GENOMIC DNA]</scope>
    <source>
        <strain evidence="2">DSM 23317</strain>
    </source>
</reference>
<gene>
    <name evidence="1" type="ORF">SAMN04488540_103331</name>
</gene>
<organism evidence="1 2">
    <name type="scientific">Ferrimonas sediminum</name>
    <dbReference type="NCBI Taxonomy" id="718193"/>
    <lineage>
        <taxon>Bacteria</taxon>
        <taxon>Pseudomonadati</taxon>
        <taxon>Pseudomonadota</taxon>
        <taxon>Gammaproteobacteria</taxon>
        <taxon>Alteromonadales</taxon>
        <taxon>Ferrimonadaceae</taxon>
        <taxon>Ferrimonas</taxon>
    </lineage>
</organism>
<keyword evidence="2" id="KW-1185">Reference proteome</keyword>
<dbReference type="NCBIfam" id="TIGR02436">
    <property type="entry name" value="four helix bundle protein"/>
    <property type="match status" value="1"/>
</dbReference>
<dbReference type="InterPro" id="IPR012657">
    <property type="entry name" value="23S_rRNA-intervening_sequence"/>
</dbReference>
<dbReference type="RefSeq" id="WP_090363450.1">
    <property type="nucleotide sequence ID" value="NZ_FNEM01000003.1"/>
</dbReference>
<dbReference type="Proteomes" id="UP000199527">
    <property type="component" value="Unassembled WGS sequence"/>
</dbReference>
<dbReference type="EMBL" id="FNEM01000003">
    <property type="protein sequence ID" value="SDI87325.1"/>
    <property type="molecule type" value="Genomic_DNA"/>
</dbReference>
<dbReference type="Gene3D" id="1.20.1440.60">
    <property type="entry name" value="23S rRNA-intervening sequence"/>
    <property type="match status" value="1"/>
</dbReference>
<dbReference type="InterPro" id="IPR036583">
    <property type="entry name" value="23S_rRNA_IVS_sf"/>
</dbReference>
<name>A0A1G8P4R1_9GAMM</name>
<dbReference type="SUPFAM" id="SSF158446">
    <property type="entry name" value="IVS-encoded protein-like"/>
    <property type="match status" value="1"/>
</dbReference>
<evidence type="ECO:0000313" key="2">
    <source>
        <dbReference type="Proteomes" id="UP000199527"/>
    </source>
</evidence>
<dbReference type="OrthoDB" id="160990at2"/>